<dbReference type="InterPro" id="IPR036322">
    <property type="entry name" value="WD40_repeat_dom_sf"/>
</dbReference>
<dbReference type="InterPro" id="IPR015943">
    <property type="entry name" value="WD40/YVTN_repeat-like_dom_sf"/>
</dbReference>
<dbReference type="EMBL" id="JXXN02001108">
    <property type="protein sequence ID" value="THD25513.1"/>
    <property type="molecule type" value="Genomic_DNA"/>
</dbReference>
<dbReference type="PROSITE" id="PS50294">
    <property type="entry name" value="WD_REPEATS_REGION"/>
    <property type="match status" value="1"/>
</dbReference>
<dbReference type="GO" id="GO:0034657">
    <property type="term" value="C:GID complex"/>
    <property type="evidence" value="ECO:0007669"/>
    <property type="project" value="TreeGrafter"/>
</dbReference>
<accession>A0A4E0RDF0</accession>
<evidence type="ECO:0000256" key="2">
    <source>
        <dbReference type="ARBA" id="ARBA00022737"/>
    </source>
</evidence>
<reference evidence="6" key="1">
    <citation type="submission" date="2019-03" db="EMBL/GenBank/DDBJ databases">
        <title>Improved annotation for the trematode Fasciola hepatica.</title>
        <authorList>
            <person name="Choi Y.-J."/>
            <person name="Martin J."/>
            <person name="Mitreva M."/>
        </authorList>
    </citation>
    <scope>NUCLEOTIDE SEQUENCE [LARGE SCALE GENOMIC DNA]</scope>
</reference>
<evidence type="ECO:0000313" key="6">
    <source>
        <dbReference type="EMBL" id="THD25513.1"/>
    </source>
</evidence>
<gene>
    <name evidence="6" type="ORF">D915_003460</name>
</gene>
<keyword evidence="7" id="KW-1185">Reference proteome</keyword>
<evidence type="ECO:0000313" key="7">
    <source>
        <dbReference type="Proteomes" id="UP000230066"/>
    </source>
</evidence>
<feature type="region of interest" description="Disordered" evidence="4">
    <location>
        <begin position="1"/>
        <end position="24"/>
    </location>
</feature>
<dbReference type="PANTHER" id="PTHR22838:SF0">
    <property type="entry name" value="WD REPEAT-CONTAINING PROTEIN 26"/>
    <property type="match status" value="1"/>
</dbReference>
<dbReference type="PANTHER" id="PTHR22838">
    <property type="entry name" value="WD REPEAT PROTEIN 26-RELATED"/>
    <property type="match status" value="1"/>
</dbReference>
<comment type="caution">
    <text evidence="6">The sequence shown here is derived from an EMBL/GenBank/DDBJ whole genome shotgun (WGS) entry which is preliminary data.</text>
</comment>
<keyword evidence="1 3" id="KW-0853">WD repeat</keyword>
<dbReference type="Gene3D" id="2.130.10.10">
    <property type="entry name" value="YVTN repeat-like/Quinoprotein amine dehydrogenase"/>
    <property type="match status" value="2"/>
</dbReference>
<feature type="repeat" description="WD" evidence="3">
    <location>
        <begin position="156"/>
        <end position="197"/>
    </location>
</feature>
<dbReference type="Pfam" id="PF00400">
    <property type="entry name" value="WD40"/>
    <property type="match status" value="1"/>
</dbReference>
<dbReference type="AlphaFoldDB" id="A0A4E0RDF0"/>
<dbReference type="Proteomes" id="UP000230066">
    <property type="component" value="Unassembled WGS sequence"/>
</dbReference>
<sequence>MTFNHRCNVPKHQNKLKNGQRKTSVSTVRDNEILQLIGQYFRDKGLTESYAQLSKESGIYLEHRDATALRRAVLDGRWNDAEAAVQGLASVIADPEHVDEIRFLILEQKFLEHLEADEIVQAVALLRNRITPMQRNLNRVHTLARLNFPFSCVRTLDHKNRELWSCHFSPDGLYLATGGRDNDVTIWRVNPARHTVSEFRVFNTPAEIVCLCWSPDSKKLAACCGKKHSAVLVFDVLTGQLLCSQKVNEEDSYSTATFFADCRKLAFGGLEGAFHVMDTADQGRILASVEGYRVQCMAAIHSHSPIRVPNARTTLNPNPLATVLPGDTNSAALADCIMNDDAHADDPVSTYHDRHTDKLLIADSLHRIRLFRFGFREPLPESGDAITDGNLRSSVYLTPTLNPSVISAPVTRRNEAEILLGVPILPVELSQASSTHSRGPHTIQSLRQALQHSGAGALSAASHAVVSSTSGSSPPGSSGVGGVTGTGSNVTVLFGTPLERPTSANYSASVTALAEMRAITAAATAAAALTGPHPRSLVGLVHSLSSMVSASSVASAESIDVVGTETSRFVMTTASEPCVDLGATNTLSGSGPTVTRRMTSVTQGTGHIASVTSSTAAPAPSLGTQPTRDGAVTSYGLLDHRTLFREIHSVQSIIMSRCSKRVLITGRKIGLHLWDLVARTIVQRFMGCKQETCQLHSTFGGIHDDFVAAGDENGQVHVWHIKNGNQPIYSITMSSSSGSSDAVTCVHWNPVLPTMMTSVNSAGDLCIWGPQRSHSSCAH</sequence>
<evidence type="ECO:0000259" key="5">
    <source>
        <dbReference type="PROSITE" id="PS50897"/>
    </source>
</evidence>
<dbReference type="GO" id="GO:0043161">
    <property type="term" value="P:proteasome-mediated ubiquitin-dependent protein catabolic process"/>
    <property type="evidence" value="ECO:0007669"/>
    <property type="project" value="TreeGrafter"/>
</dbReference>
<protein>
    <submittedName>
        <fullName evidence="6">WD repeat-containing protein 26</fullName>
    </submittedName>
</protein>
<dbReference type="SUPFAM" id="SSF50978">
    <property type="entry name" value="WD40 repeat-like"/>
    <property type="match status" value="1"/>
</dbReference>
<feature type="compositionally biased region" description="Basic residues" evidence="4">
    <location>
        <begin position="8"/>
        <end position="20"/>
    </location>
</feature>
<feature type="domain" description="CTLH" evidence="5">
    <location>
        <begin position="62"/>
        <end position="121"/>
    </location>
</feature>
<keyword evidence="2" id="KW-0677">Repeat</keyword>
<proteinExistence type="predicted"/>
<dbReference type="PROSITE" id="PS50897">
    <property type="entry name" value="CTLH"/>
    <property type="match status" value="1"/>
</dbReference>
<dbReference type="InterPro" id="IPR051350">
    <property type="entry name" value="WD_repeat-ST_regulator"/>
</dbReference>
<dbReference type="InterPro" id="IPR006595">
    <property type="entry name" value="CTLH_C"/>
</dbReference>
<dbReference type="PROSITE" id="PS50082">
    <property type="entry name" value="WD_REPEATS_2"/>
    <property type="match status" value="1"/>
</dbReference>
<dbReference type="PROSITE" id="PS50896">
    <property type="entry name" value="LISH"/>
    <property type="match status" value="1"/>
</dbReference>
<evidence type="ECO:0000256" key="4">
    <source>
        <dbReference type="SAM" id="MobiDB-lite"/>
    </source>
</evidence>
<dbReference type="SMART" id="SM00668">
    <property type="entry name" value="CTLH"/>
    <property type="match status" value="1"/>
</dbReference>
<name>A0A4E0RDF0_FASHE</name>
<evidence type="ECO:0000256" key="3">
    <source>
        <dbReference type="PROSITE-ProRule" id="PRU00221"/>
    </source>
</evidence>
<evidence type="ECO:0000256" key="1">
    <source>
        <dbReference type="ARBA" id="ARBA00022574"/>
    </source>
</evidence>
<dbReference type="SMART" id="SM00320">
    <property type="entry name" value="WD40"/>
    <property type="match status" value="5"/>
</dbReference>
<dbReference type="InterPro" id="IPR001680">
    <property type="entry name" value="WD40_rpt"/>
</dbReference>
<organism evidence="6 7">
    <name type="scientific">Fasciola hepatica</name>
    <name type="common">Liver fluke</name>
    <dbReference type="NCBI Taxonomy" id="6192"/>
    <lineage>
        <taxon>Eukaryota</taxon>
        <taxon>Metazoa</taxon>
        <taxon>Spiralia</taxon>
        <taxon>Lophotrochozoa</taxon>
        <taxon>Platyhelminthes</taxon>
        <taxon>Trematoda</taxon>
        <taxon>Digenea</taxon>
        <taxon>Plagiorchiida</taxon>
        <taxon>Echinostomata</taxon>
        <taxon>Echinostomatoidea</taxon>
        <taxon>Fasciolidae</taxon>
        <taxon>Fasciola</taxon>
    </lineage>
</organism>
<dbReference type="InterPro" id="IPR006594">
    <property type="entry name" value="LisH"/>
</dbReference>